<name>A0A5M5M9W2_BACOV</name>
<dbReference type="NCBIfam" id="TIGR02937">
    <property type="entry name" value="sigma70-ECF"/>
    <property type="match status" value="1"/>
</dbReference>
<dbReference type="InterPro" id="IPR039425">
    <property type="entry name" value="RNA_pol_sigma-70-like"/>
</dbReference>
<proteinExistence type="inferred from homology"/>
<comment type="similarity">
    <text evidence="1">Belongs to the sigma-70 factor family. ECF subfamily.</text>
</comment>
<dbReference type="Proteomes" id="UP000478493">
    <property type="component" value="Unassembled WGS sequence"/>
</dbReference>
<dbReference type="Pfam" id="PF08281">
    <property type="entry name" value="Sigma70_r4_2"/>
    <property type="match status" value="1"/>
</dbReference>
<dbReference type="Gene3D" id="1.10.10.10">
    <property type="entry name" value="Winged helix-like DNA-binding domain superfamily/Winged helix DNA-binding domain"/>
    <property type="match status" value="1"/>
</dbReference>
<comment type="caution">
    <text evidence="7">The sequence shown here is derived from an EMBL/GenBank/DDBJ whole genome shotgun (WGS) entry which is preliminary data.</text>
</comment>
<dbReference type="InterPro" id="IPR036388">
    <property type="entry name" value="WH-like_DNA-bd_sf"/>
</dbReference>
<evidence type="ECO:0000256" key="3">
    <source>
        <dbReference type="ARBA" id="ARBA00023082"/>
    </source>
</evidence>
<reference evidence="7 8" key="1">
    <citation type="journal article" date="2019" name="Nat. Med.">
        <title>A library of human gut bacterial isolates paired with longitudinal multiomics data enables mechanistic microbiome research.</title>
        <authorList>
            <person name="Poyet M."/>
            <person name="Groussin M."/>
            <person name="Gibbons S.M."/>
            <person name="Avila-Pacheco J."/>
            <person name="Jiang X."/>
            <person name="Kearney S.M."/>
            <person name="Perrotta A.R."/>
            <person name="Berdy B."/>
            <person name="Zhao S."/>
            <person name="Lieberman T.D."/>
            <person name="Swanson P.K."/>
            <person name="Smith M."/>
            <person name="Roesemann S."/>
            <person name="Alexander J.E."/>
            <person name="Rich S.A."/>
            <person name="Livny J."/>
            <person name="Vlamakis H."/>
            <person name="Clish C."/>
            <person name="Bullock K."/>
            <person name="Deik A."/>
            <person name="Scott J."/>
            <person name="Pierce K.A."/>
            <person name="Xavier R.J."/>
            <person name="Alm E.J."/>
        </authorList>
    </citation>
    <scope>NUCLEOTIDE SEQUENCE [LARGE SCALE GENOMIC DNA]</scope>
    <source>
        <strain evidence="7 8">BIOML-A41</strain>
    </source>
</reference>
<dbReference type="Gene3D" id="1.10.1740.10">
    <property type="match status" value="1"/>
</dbReference>
<evidence type="ECO:0000256" key="4">
    <source>
        <dbReference type="ARBA" id="ARBA00023163"/>
    </source>
</evidence>
<dbReference type="InterPro" id="IPR013249">
    <property type="entry name" value="RNA_pol_sigma70_r4_t2"/>
</dbReference>
<dbReference type="InterPro" id="IPR007627">
    <property type="entry name" value="RNA_pol_sigma70_r2"/>
</dbReference>
<keyword evidence="3" id="KW-0731">Sigma factor</keyword>
<feature type="domain" description="RNA polymerase sigma factor 70 region 4 type 2" evidence="6">
    <location>
        <begin position="124"/>
        <end position="173"/>
    </location>
</feature>
<evidence type="ECO:0000259" key="6">
    <source>
        <dbReference type="Pfam" id="PF08281"/>
    </source>
</evidence>
<evidence type="ECO:0000256" key="1">
    <source>
        <dbReference type="ARBA" id="ARBA00010641"/>
    </source>
</evidence>
<dbReference type="SUPFAM" id="SSF88946">
    <property type="entry name" value="Sigma2 domain of RNA polymerase sigma factors"/>
    <property type="match status" value="1"/>
</dbReference>
<dbReference type="EMBL" id="VWGP01000002">
    <property type="protein sequence ID" value="KAA4542114.1"/>
    <property type="molecule type" value="Genomic_DNA"/>
</dbReference>
<dbReference type="PANTHER" id="PTHR43133">
    <property type="entry name" value="RNA POLYMERASE ECF-TYPE SIGMA FACTO"/>
    <property type="match status" value="1"/>
</dbReference>
<keyword evidence="2" id="KW-0805">Transcription regulation</keyword>
<dbReference type="AlphaFoldDB" id="A0A5M5M9W2"/>
<evidence type="ECO:0000313" key="7">
    <source>
        <dbReference type="EMBL" id="KAA4542114.1"/>
    </source>
</evidence>
<gene>
    <name evidence="7" type="ORF">F3B85_02910</name>
</gene>
<evidence type="ECO:0000313" key="8">
    <source>
        <dbReference type="Proteomes" id="UP000478493"/>
    </source>
</evidence>
<evidence type="ECO:0000259" key="5">
    <source>
        <dbReference type="Pfam" id="PF04542"/>
    </source>
</evidence>
<organism evidence="7 8">
    <name type="scientific">Bacteroides ovatus</name>
    <dbReference type="NCBI Taxonomy" id="28116"/>
    <lineage>
        <taxon>Bacteria</taxon>
        <taxon>Pseudomonadati</taxon>
        <taxon>Bacteroidota</taxon>
        <taxon>Bacteroidia</taxon>
        <taxon>Bacteroidales</taxon>
        <taxon>Bacteroidaceae</taxon>
        <taxon>Bacteroides</taxon>
    </lineage>
</organism>
<accession>A0A5M5M9W2</accession>
<dbReference type="GO" id="GO:0016987">
    <property type="term" value="F:sigma factor activity"/>
    <property type="evidence" value="ECO:0007669"/>
    <property type="project" value="UniProtKB-KW"/>
</dbReference>
<dbReference type="PANTHER" id="PTHR43133:SF46">
    <property type="entry name" value="RNA POLYMERASE SIGMA-70 FACTOR ECF SUBFAMILY"/>
    <property type="match status" value="1"/>
</dbReference>
<dbReference type="GO" id="GO:0006352">
    <property type="term" value="P:DNA-templated transcription initiation"/>
    <property type="evidence" value="ECO:0007669"/>
    <property type="project" value="InterPro"/>
</dbReference>
<protein>
    <submittedName>
        <fullName evidence="7">Sigma-70 family RNA polymerase sigma factor</fullName>
    </submittedName>
</protein>
<sequence length="197" mass="23230">MEIDNHILSELYNKIRRDDSKAFETLYHLMYKRLYSVANTILEYKELTEEALEEVFTSLWMNRHKADVDNIFTYLYVLTKNKAIDMKRKEVRWDYLTLEDVHDDLFHCSVTPETTIVSKEEISLIHSIIKSLPEKRRNVLMLIKYHGLKNKEVAEILGISVKTVDNHLAAAIRDVLEALQKQDIDSGSRMRLMSWLL</sequence>
<dbReference type="RefSeq" id="WP_118391418.1">
    <property type="nucleotide sequence ID" value="NZ_CAKJZH010000002.1"/>
</dbReference>
<dbReference type="InterPro" id="IPR013325">
    <property type="entry name" value="RNA_pol_sigma_r2"/>
</dbReference>
<feature type="domain" description="RNA polymerase sigma-70 region 2" evidence="5">
    <location>
        <begin position="26"/>
        <end position="91"/>
    </location>
</feature>
<keyword evidence="4" id="KW-0804">Transcription</keyword>
<dbReference type="InterPro" id="IPR013324">
    <property type="entry name" value="RNA_pol_sigma_r3/r4-like"/>
</dbReference>
<dbReference type="Pfam" id="PF04542">
    <property type="entry name" value="Sigma70_r2"/>
    <property type="match status" value="1"/>
</dbReference>
<dbReference type="InterPro" id="IPR014284">
    <property type="entry name" value="RNA_pol_sigma-70_dom"/>
</dbReference>
<evidence type="ECO:0000256" key="2">
    <source>
        <dbReference type="ARBA" id="ARBA00023015"/>
    </source>
</evidence>
<dbReference type="GO" id="GO:0003677">
    <property type="term" value="F:DNA binding"/>
    <property type="evidence" value="ECO:0007669"/>
    <property type="project" value="InterPro"/>
</dbReference>
<dbReference type="SUPFAM" id="SSF88659">
    <property type="entry name" value="Sigma3 and sigma4 domains of RNA polymerase sigma factors"/>
    <property type="match status" value="1"/>
</dbReference>